<gene>
    <name evidence="3" type="primary">LOC130459061</name>
</gene>
<feature type="transmembrane region" description="Helical" evidence="1">
    <location>
        <begin position="14"/>
        <end position="39"/>
    </location>
</feature>
<dbReference type="Proteomes" id="UP000813463">
    <property type="component" value="Chromosome 1"/>
</dbReference>
<keyword evidence="1" id="KW-0472">Membrane</keyword>
<evidence type="ECO:0000256" key="1">
    <source>
        <dbReference type="SAM" id="Phobius"/>
    </source>
</evidence>
<evidence type="ECO:0000313" key="3">
    <source>
        <dbReference type="RefSeq" id="XP_056693496.1"/>
    </source>
</evidence>
<protein>
    <submittedName>
        <fullName evidence="3">Uncharacterized protein isoform X1</fullName>
    </submittedName>
</protein>
<accession>A0ABM3RD06</accession>
<evidence type="ECO:0000313" key="2">
    <source>
        <dbReference type="Proteomes" id="UP000813463"/>
    </source>
</evidence>
<reference evidence="3" key="2">
    <citation type="submission" date="2025-08" db="UniProtKB">
        <authorList>
            <consortium name="RefSeq"/>
        </authorList>
    </citation>
    <scope>IDENTIFICATION</scope>
    <source>
        <tissue evidence="3">Leaf</tissue>
    </source>
</reference>
<feature type="transmembrane region" description="Helical" evidence="1">
    <location>
        <begin position="116"/>
        <end position="136"/>
    </location>
</feature>
<keyword evidence="1" id="KW-1133">Transmembrane helix</keyword>
<reference evidence="2" key="1">
    <citation type="journal article" date="2021" name="Nat. Commun.">
        <title>Genomic analyses provide insights into spinach domestication and the genetic basis of agronomic traits.</title>
        <authorList>
            <person name="Cai X."/>
            <person name="Sun X."/>
            <person name="Xu C."/>
            <person name="Sun H."/>
            <person name="Wang X."/>
            <person name="Ge C."/>
            <person name="Zhang Z."/>
            <person name="Wang Q."/>
            <person name="Fei Z."/>
            <person name="Jiao C."/>
            <person name="Wang Q."/>
        </authorList>
    </citation>
    <scope>NUCLEOTIDE SEQUENCE [LARGE SCALE GENOMIC DNA]</scope>
    <source>
        <strain evidence="2">cv. Varoflay</strain>
    </source>
</reference>
<keyword evidence="1" id="KW-0812">Transmembrane</keyword>
<name>A0ABM3RD06_SPIOL</name>
<dbReference type="GeneID" id="130459061"/>
<sequence length="151" mass="17551">MSNRIYFQVLLLKFLIQIPLAIGYFSSFFSHLFSCYLVCSRIHKFGHQLSRQLQIGSRYDELFFLFSCNCVWCCFQLHRCCFLLLQGVGCAPDVCRLFCRESRCCSQVYRECGVRLLLCAILCCVPFYCVCCVWLLGSGLYSSNFFCCFVV</sequence>
<organism evidence="2 3">
    <name type="scientific">Spinacia oleracea</name>
    <name type="common">Spinach</name>
    <dbReference type="NCBI Taxonomy" id="3562"/>
    <lineage>
        <taxon>Eukaryota</taxon>
        <taxon>Viridiplantae</taxon>
        <taxon>Streptophyta</taxon>
        <taxon>Embryophyta</taxon>
        <taxon>Tracheophyta</taxon>
        <taxon>Spermatophyta</taxon>
        <taxon>Magnoliopsida</taxon>
        <taxon>eudicotyledons</taxon>
        <taxon>Gunneridae</taxon>
        <taxon>Pentapetalae</taxon>
        <taxon>Caryophyllales</taxon>
        <taxon>Chenopodiaceae</taxon>
        <taxon>Chenopodioideae</taxon>
        <taxon>Anserineae</taxon>
        <taxon>Spinacia</taxon>
    </lineage>
</organism>
<keyword evidence="2" id="KW-1185">Reference proteome</keyword>
<dbReference type="RefSeq" id="XP_056693496.1">
    <property type="nucleotide sequence ID" value="XM_056837518.1"/>
</dbReference>
<proteinExistence type="predicted"/>